<keyword evidence="2 9" id="KW-0963">Cytoplasm</keyword>
<keyword evidence="12" id="KW-1185">Reference proteome</keyword>
<keyword evidence="3 9" id="KW-0820">tRNA-binding</keyword>
<accession>Q0W492</accession>
<dbReference type="GeneID" id="5142947"/>
<evidence type="ECO:0000256" key="8">
    <source>
        <dbReference type="ARBA" id="ARBA00022977"/>
    </source>
</evidence>
<dbReference type="CDD" id="cd11716">
    <property type="entry name" value="THUMP_ThiI"/>
    <property type="match status" value="1"/>
</dbReference>
<dbReference type="GO" id="GO:0009229">
    <property type="term" value="P:thiamine diphosphate biosynthetic process"/>
    <property type="evidence" value="ECO:0007669"/>
    <property type="project" value="UniProtKB-UniRule"/>
</dbReference>
<dbReference type="Pfam" id="PF22025">
    <property type="entry name" value="ThiI_fer"/>
    <property type="match status" value="1"/>
</dbReference>
<feature type="binding site" evidence="9">
    <location>
        <begin position="186"/>
        <end position="187"/>
    </location>
    <ligand>
        <name>ATP</name>
        <dbReference type="ChEBI" id="CHEBI:30616"/>
    </ligand>
</feature>
<sequence length="393" mass="43546">MDFDTVIVRYGEIAIKSDQIRRKYEDLLIKNLKAMMGQDQVAYDRISKERGRIFVHTRDPKAPESIARVFGVVSCSPAVSARPAIGDAAAVAAAFGRELIKDHQTFAIIPRHSGGKNQPFTSQDIGRTCGDAVFEAVKDRHPKVDLKNPDHAIHVEIRDSGSYVFTEIVKGVGGMPLGSQGKMVAMVSGGIDSPVAAWLMMKRGCEIVPVFFHNAPYFDDTTMNRALDTLRELSKWCPGHGMTAYVMPHGPNLQAFQEKGNQKYTCVFCKHLMYKVARAIAEKEGAHGIVTGSSIGQVASQTSNNMLAEIYGVDFPINHPLIGMDKDEIVELSRRIGLFDLSTKKAMGCKAVPKHPSIHGHLEEVIRMEREQFDFKALVQYEMDNLQRVEISG</sequence>
<evidence type="ECO:0000256" key="4">
    <source>
        <dbReference type="ARBA" id="ARBA00022679"/>
    </source>
</evidence>
<dbReference type="SMART" id="SM00981">
    <property type="entry name" value="THUMP"/>
    <property type="match status" value="1"/>
</dbReference>
<dbReference type="GO" id="GO:0005524">
    <property type="term" value="F:ATP binding"/>
    <property type="evidence" value="ECO:0007669"/>
    <property type="project" value="UniProtKB-UniRule"/>
</dbReference>
<dbReference type="GO" id="GO:0052837">
    <property type="term" value="P:thiazole biosynthetic process"/>
    <property type="evidence" value="ECO:0007669"/>
    <property type="project" value="TreeGrafter"/>
</dbReference>
<evidence type="ECO:0000313" key="12">
    <source>
        <dbReference type="Proteomes" id="UP000000663"/>
    </source>
</evidence>
<protein>
    <recommendedName>
        <fullName evidence="9">Probable tRNA sulfurtransferase</fullName>
        <ecNumber evidence="9">2.8.1.4</ecNumber>
    </recommendedName>
    <alternativeName>
        <fullName evidence="9">Sulfur carrier protein ThiS sulfurtransferase</fullName>
    </alternativeName>
    <alternativeName>
        <fullName evidence="9">Thiamine biosynthesis protein ThiI</fullName>
    </alternativeName>
    <alternativeName>
        <fullName evidence="9">tRNA 4-thiouridine synthase</fullName>
    </alternativeName>
</protein>
<reference evidence="11 12" key="1">
    <citation type="journal article" date="2006" name="Science">
        <title>Genome of rice cluster I archaea -- the key methane producers in the rice rhizosphere.</title>
        <authorList>
            <person name="Erkel C."/>
            <person name="Kube M."/>
            <person name="Reinhardt R."/>
            <person name="Liesack W."/>
        </authorList>
    </citation>
    <scope>NUCLEOTIDE SEQUENCE [LARGE SCALE GENOMIC DNA]</scope>
    <source>
        <strain evidence="12">DSM 22066 / NBRC 105507 / MRE50</strain>
    </source>
</reference>
<dbReference type="CDD" id="cd01712">
    <property type="entry name" value="PPase_ThiI"/>
    <property type="match status" value="1"/>
</dbReference>
<proteinExistence type="inferred from homology"/>
<dbReference type="RefSeq" id="WP_012035757.1">
    <property type="nucleotide sequence ID" value="NC_009464.1"/>
</dbReference>
<dbReference type="InterPro" id="IPR014729">
    <property type="entry name" value="Rossmann-like_a/b/a_fold"/>
</dbReference>
<feature type="domain" description="THUMP" evidence="10">
    <location>
        <begin position="60"/>
        <end position="168"/>
    </location>
</feature>
<comment type="function">
    <text evidence="9">Catalyzes the ATP-dependent transfer of a sulfur to tRNA to produce 4-thiouridine in position 8 of tRNAs, which functions as a near-UV photosensor. Also catalyzes the transfer of sulfur to the sulfur carrier protein ThiS, forming ThiS-thiocarboxylate. This is a step in the synthesis of thiazole, in the thiamine biosynthesis pathway. The sulfur is donated as persulfide by IscS.</text>
</comment>
<dbReference type="InterPro" id="IPR003720">
    <property type="entry name" value="tRNA_STrfase"/>
</dbReference>
<keyword evidence="5 9" id="KW-0547">Nucleotide-binding</keyword>
<dbReference type="GO" id="GO:0004810">
    <property type="term" value="F:CCA tRNA nucleotidyltransferase activity"/>
    <property type="evidence" value="ECO:0007669"/>
    <property type="project" value="InterPro"/>
</dbReference>
<dbReference type="InterPro" id="IPR049961">
    <property type="entry name" value="ThiI_N"/>
</dbReference>
<evidence type="ECO:0000256" key="7">
    <source>
        <dbReference type="ARBA" id="ARBA00022884"/>
    </source>
</evidence>
<dbReference type="InterPro" id="IPR020536">
    <property type="entry name" value="ThiI_AANH"/>
</dbReference>
<name>Q0W492_METAR</name>
<dbReference type="FunFam" id="3.40.50.620:FF:000053">
    <property type="entry name" value="Probable tRNA sulfurtransferase"/>
    <property type="match status" value="1"/>
</dbReference>
<dbReference type="NCBIfam" id="TIGR00342">
    <property type="entry name" value="tRNA uracil 4-sulfurtransferase ThiI"/>
    <property type="match status" value="1"/>
</dbReference>
<feature type="binding site" evidence="9">
    <location>
        <position position="270"/>
    </location>
    <ligand>
        <name>ATP</name>
        <dbReference type="ChEBI" id="CHEBI:30616"/>
    </ligand>
</feature>
<dbReference type="SUPFAM" id="SSF143437">
    <property type="entry name" value="THUMP domain-like"/>
    <property type="match status" value="1"/>
</dbReference>
<dbReference type="EMBL" id="AM114193">
    <property type="protein sequence ID" value="CAJ36801.1"/>
    <property type="molecule type" value="Genomic_DNA"/>
</dbReference>
<dbReference type="KEGG" id="rci:RCIX1548"/>
<keyword evidence="8 9" id="KW-0784">Thiamine biosynthesis</keyword>
<comment type="similarity">
    <text evidence="9">Belongs to the ThiI family.</text>
</comment>
<dbReference type="STRING" id="351160.RCIX1548"/>
<keyword evidence="4 9" id="KW-0808">Transferase</keyword>
<dbReference type="InterPro" id="IPR054173">
    <property type="entry name" value="ThiI_fer"/>
</dbReference>
<comment type="pathway">
    <text evidence="9">Cofactor biosynthesis; thiamine diphosphate biosynthesis.</text>
</comment>
<evidence type="ECO:0000256" key="6">
    <source>
        <dbReference type="ARBA" id="ARBA00022840"/>
    </source>
</evidence>
<dbReference type="GO" id="GO:0140741">
    <property type="term" value="F:tRNA-uracil-4 sulfurtransferase activity"/>
    <property type="evidence" value="ECO:0007669"/>
    <property type="project" value="UniProtKB-EC"/>
</dbReference>
<evidence type="ECO:0000256" key="5">
    <source>
        <dbReference type="ARBA" id="ARBA00022741"/>
    </source>
</evidence>
<gene>
    <name evidence="11" type="primary">thiI-2</name>
    <name evidence="9" type="synonym">thiI</name>
    <name evidence="11" type="ORF">RCIX1548</name>
</gene>
<dbReference type="SUPFAM" id="SSF52402">
    <property type="entry name" value="Adenine nucleotide alpha hydrolases-like"/>
    <property type="match status" value="1"/>
</dbReference>
<dbReference type="Gene3D" id="3.40.50.620">
    <property type="entry name" value="HUPs"/>
    <property type="match status" value="1"/>
</dbReference>
<evidence type="ECO:0000256" key="9">
    <source>
        <dbReference type="HAMAP-Rule" id="MF_00021"/>
    </source>
</evidence>
<dbReference type="HAMAP" id="MF_00021">
    <property type="entry name" value="ThiI"/>
    <property type="match status" value="1"/>
</dbReference>
<dbReference type="PATRIC" id="fig|351160.9.peg.1474"/>
<keyword evidence="6 9" id="KW-0067">ATP-binding</keyword>
<feature type="binding site" evidence="9">
    <location>
        <position position="301"/>
    </location>
    <ligand>
        <name>ATP</name>
        <dbReference type="ChEBI" id="CHEBI:30616"/>
    </ligand>
</feature>
<keyword evidence="7 9" id="KW-0694">RNA-binding</keyword>
<comment type="subcellular location">
    <subcellularLocation>
        <location evidence="1 9">Cytoplasm</location>
    </subcellularLocation>
</comment>
<dbReference type="GO" id="GO:0005829">
    <property type="term" value="C:cytosol"/>
    <property type="evidence" value="ECO:0007669"/>
    <property type="project" value="TreeGrafter"/>
</dbReference>
<dbReference type="OrthoDB" id="372227at2157"/>
<dbReference type="Pfam" id="PF02568">
    <property type="entry name" value="ThiI"/>
    <property type="match status" value="1"/>
</dbReference>
<dbReference type="PANTHER" id="PTHR43209:SF1">
    <property type="entry name" value="TRNA SULFURTRANSFERASE"/>
    <property type="match status" value="1"/>
</dbReference>
<evidence type="ECO:0000313" key="11">
    <source>
        <dbReference type="EMBL" id="CAJ36801.1"/>
    </source>
</evidence>
<dbReference type="Gene3D" id="3.30.2130.30">
    <property type="match status" value="1"/>
</dbReference>
<dbReference type="InterPro" id="IPR004114">
    <property type="entry name" value="THUMP_dom"/>
</dbReference>
<evidence type="ECO:0000256" key="2">
    <source>
        <dbReference type="ARBA" id="ARBA00022490"/>
    </source>
</evidence>
<dbReference type="UniPathway" id="UPA00060"/>
<dbReference type="Pfam" id="PF02926">
    <property type="entry name" value="THUMP"/>
    <property type="match status" value="1"/>
</dbReference>
<dbReference type="eggNOG" id="arCOG00038">
    <property type="taxonomic scope" value="Archaea"/>
</dbReference>
<evidence type="ECO:0000256" key="3">
    <source>
        <dbReference type="ARBA" id="ARBA00022555"/>
    </source>
</evidence>
<dbReference type="GO" id="GO:0002937">
    <property type="term" value="P:tRNA 4-thiouridine biosynthesis"/>
    <property type="evidence" value="ECO:0007669"/>
    <property type="project" value="TreeGrafter"/>
</dbReference>
<dbReference type="InterPro" id="IPR049962">
    <property type="entry name" value="THUMP_ThiI"/>
</dbReference>
<comment type="caution">
    <text evidence="9">Lacks conserved residue(s) required for the propagation of feature annotation.</text>
</comment>
<comment type="catalytic activity">
    <reaction evidence="9">
        <text>[ThiS sulfur-carrier protein]-C-terminal Gly-Gly-AMP + S-sulfanyl-L-cysteinyl-[cysteine desulfurase] + AH2 = [ThiS sulfur-carrier protein]-C-terminal-Gly-aminoethanethioate + L-cysteinyl-[cysteine desulfurase] + A + AMP + 2 H(+)</text>
        <dbReference type="Rhea" id="RHEA:43340"/>
        <dbReference type="Rhea" id="RHEA-COMP:12157"/>
        <dbReference type="Rhea" id="RHEA-COMP:12158"/>
        <dbReference type="Rhea" id="RHEA-COMP:12910"/>
        <dbReference type="Rhea" id="RHEA-COMP:19908"/>
        <dbReference type="ChEBI" id="CHEBI:13193"/>
        <dbReference type="ChEBI" id="CHEBI:15378"/>
        <dbReference type="ChEBI" id="CHEBI:17499"/>
        <dbReference type="ChEBI" id="CHEBI:29950"/>
        <dbReference type="ChEBI" id="CHEBI:61963"/>
        <dbReference type="ChEBI" id="CHEBI:90618"/>
        <dbReference type="ChEBI" id="CHEBI:232372"/>
        <dbReference type="ChEBI" id="CHEBI:456215"/>
    </reaction>
</comment>
<dbReference type="AlphaFoldDB" id="Q0W492"/>
<dbReference type="Proteomes" id="UP000000663">
    <property type="component" value="Chromosome"/>
</dbReference>
<dbReference type="EC" id="2.8.1.4" evidence="9"/>
<evidence type="ECO:0000259" key="10">
    <source>
        <dbReference type="PROSITE" id="PS51165"/>
    </source>
</evidence>
<comment type="catalytic activity">
    <reaction evidence="9">
        <text>[ThiI sulfur-carrier protein]-S-sulfanyl-L-cysteine + a uridine in tRNA + 2 reduced [2Fe-2S]-[ferredoxin] + ATP + H(+) = [ThiI sulfur-carrier protein]-L-cysteine + a 4-thiouridine in tRNA + 2 oxidized [2Fe-2S]-[ferredoxin] + AMP + diphosphate</text>
        <dbReference type="Rhea" id="RHEA:24176"/>
        <dbReference type="Rhea" id="RHEA-COMP:10000"/>
        <dbReference type="Rhea" id="RHEA-COMP:10001"/>
        <dbReference type="Rhea" id="RHEA-COMP:13337"/>
        <dbReference type="Rhea" id="RHEA-COMP:13338"/>
        <dbReference type="Rhea" id="RHEA-COMP:13339"/>
        <dbReference type="Rhea" id="RHEA-COMP:13340"/>
        <dbReference type="ChEBI" id="CHEBI:15378"/>
        <dbReference type="ChEBI" id="CHEBI:29950"/>
        <dbReference type="ChEBI" id="CHEBI:30616"/>
        <dbReference type="ChEBI" id="CHEBI:33019"/>
        <dbReference type="ChEBI" id="CHEBI:33737"/>
        <dbReference type="ChEBI" id="CHEBI:33738"/>
        <dbReference type="ChEBI" id="CHEBI:61963"/>
        <dbReference type="ChEBI" id="CHEBI:65315"/>
        <dbReference type="ChEBI" id="CHEBI:136798"/>
        <dbReference type="ChEBI" id="CHEBI:456215"/>
        <dbReference type="EC" id="2.8.1.4"/>
    </reaction>
</comment>
<dbReference type="InterPro" id="IPR050102">
    <property type="entry name" value="tRNA_sulfurtransferase_ThiI"/>
</dbReference>
<dbReference type="GO" id="GO:0000049">
    <property type="term" value="F:tRNA binding"/>
    <property type="evidence" value="ECO:0007669"/>
    <property type="project" value="UniProtKB-UniRule"/>
</dbReference>
<evidence type="ECO:0000256" key="1">
    <source>
        <dbReference type="ARBA" id="ARBA00004496"/>
    </source>
</evidence>
<dbReference type="GO" id="GO:0009228">
    <property type="term" value="P:thiamine biosynthetic process"/>
    <property type="evidence" value="ECO:0007669"/>
    <property type="project" value="UniProtKB-KW"/>
</dbReference>
<dbReference type="PANTHER" id="PTHR43209">
    <property type="entry name" value="TRNA SULFURTRANSFERASE"/>
    <property type="match status" value="1"/>
</dbReference>
<dbReference type="PROSITE" id="PS51165">
    <property type="entry name" value="THUMP"/>
    <property type="match status" value="1"/>
</dbReference>
<organism evidence="11 12">
    <name type="scientific">Methanocella arvoryzae (strain DSM 22066 / NBRC 105507 / MRE50)</name>
    <dbReference type="NCBI Taxonomy" id="351160"/>
    <lineage>
        <taxon>Archaea</taxon>
        <taxon>Methanobacteriati</taxon>
        <taxon>Methanobacteriota</taxon>
        <taxon>Stenosarchaea group</taxon>
        <taxon>Methanomicrobia</taxon>
        <taxon>Methanocellales</taxon>
        <taxon>Methanocellaceae</taxon>
        <taxon>Methanocella</taxon>
    </lineage>
</organism>
<feature type="binding site" evidence="9">
    <location>
        <position position="292"/>
    </location>
    <ligand>
        <name>ATP</name>
        <dbReference type="ChEBI" id="CHEBI:30616"/>
    </ligand>
</feature>